<feature type="non-terminal residue" evidence="2">
    <location>
        <position position="78"/>
    </location>
</feature>
<dbReference type="EMBL" id="LXQA010849916">
    <property type="protein sequence ID" value="MCI73949.1"/>
    <property type="molecule type" value="Genomic_DNA"/>
</dbReference>
<keyword evidence="3" id="KW-1185">Reference proteome</keyword>
<evidence type="ECO:0000256" key="1">
    <source>
        <dbReference type="SAM" id="MobiDB-lite"/>
    </source>
</evidence>
<name>A0A392UJZ1_9FABA</name>
<feature type="compositionally biased region" description="Basic and acidic residues" evidence="1">
    <location>
        <begin position="1"/>
        <end position="11"/>
    </location>
</feature>
<dbReference type="AlphaFoldDB" id="A0A392UJZ1"/>
<evidence type="ECO:0000313" key="3">
    <source>
        <dbReference type="Proteomes" id="UP000265520"/>
    </source>
</evidence>
<organism evidence="2 3">
    <name type="scientific">Trifolium medium</name>
    <dbReference type="NCBI Taxonomy" id="97028"/>
    <lineage>
        <taxon>Eukaryota</taxon>
        <taxon>Viridiplantae</taxon>
        <taxon>Streptophyta</taxon>
        <taxon>Embryophyta</taxon>
        <taxon>Tracheophyta</taxon>
        <taxon>Spermatophyta</taxon>
        <taxon>Magnoliopsida</taxon>
        <taxon>eudicotyledons</taxon>
        <taxon>Gunneridae</taxon>
        <taxon>Pentapetalae</taxon>
        <taxon>rosids</taxon>
        <taxon>fabids</taxon>
        <taxon>Fabales</taxon>
        <taxon>Fabaceae</taxon>
        <taxon>Papilionoideae</taxon>
        <taxon>50 kb inversion clade</taxon>
        <taxon>NPAAA clade</taxon>
        <taxon>Hologalegina</taxon>
        <taxon>IRL clade</taxon>
        <taxon>Trifolieae</taxon>
        <taxon>Trifolium</taxon>
    </lineage>
</organism>
<feature type="region of interest" description="Disordered" evidence="1">
    <location>
        <begin position="1"/>
        <end position="78"/>
    </location>
</feature>
<protein>
    <submittedName>
        <fullName evidence="2">Uncharacterized protein</fullName>
    </submittedName>
</protein>
<reference evidence="2 3" key="1">
    <citation type="journal article" date="2018" name="Front. Plant Sci.">
        <title>Red Clover (Trifolium pratense) and Zigzag Clover (T. medium) - A Picture of Genomic Similarities and Differences.</title>
        <authorList>
            <person name="Dluhosova J."/>
            <person name="Istvanek J."/>
            <person name="Nedelnik J."/>
            <person name="Repkova J."/>
        </authorList>
    </citation>
    <scope>NUCLEOTIDE SEQUENCE [LARGE SCALE GENOMIC DNA]</scope>
    <source>
        <strain evidence="3">cv. 10/8</strain>
        <tissue evidence="2">Leaf</tissue>
    </source>
</reference>
<feature type="compositionally biased region" description="Polar residues" evidence="1">
    <location>
        <begin position="51"/>
        <end position="78"/>
    </location>
</feature>
<sequence length="78" mass="8219">MKRTGPEESHIMPHQSVGLTRHRRHPAEGGVPHNLDSKHPGHGSDAPAVSWSISESGPTDQVSAGTAGSRNLSSVVLH</sequence>
<comment type="caution">
    <text evidence="2">The sequence shown here is derived from an EMBL/GenBank/DDBJ whole genome shotgun (WGS) entry which is preliminary data.</text>
</comment>
<proteinExistence type="predicted"/>
<dbReference type="Proteomes" id="UP000265520">
    <property type="component" value="Unassembled WGS sequence"/>
</dbReference>
<accession>A0A392UJZ1</accession>
<evidence type="ECO:0000313" key="2">
    <source>
        <dbReference type="EMBL" id="MCI73949.1"/>
    </source>
</evidence>